<protein>
    <submittedName>
        <fullName evidence="1">Uncharacterized protein</fullName>
    </submittedName>
</protein>
<name>A0AAV4QNZ0_CAEEX</name>
<dbReference type="AlphaFoldDB" id="A0AAV4QNZ0"/>
<dbReference type="EMBL" id="BPLR01006351">
    <property type="protein sequence ID" value="GIY09258.1"/>
    <property type="molecule type" value="Genomic_DNA"/>
</dbReference>
<sequence length="58" mass="6928">PVEMMRRALEPLKIQEYETIKNMNDFEWKSWSGTYAYVIDVTLCTCIEERLIMKLSPL</sequence>
<dbReference type="Proteomes" id="UP001054945">
    <property type="component" value="Unassembled WGS sequence"/>
</dbReference>
<accession>A0AAV4QNZ0</accession>
<reference evidence="1 2" key="1">
    <citation type="submission" date="2021-06" db="EMBL/GenBank/DDBJ databases">
        <title>Caerostris extrusa draft genome.</title>
        <authorList>
            <person name="Kono N."/>
            <person name="Arakawa K."/>
        </authorList>
    </citation>
    <scope>NUCLEOTIDE SEQUENCE [LARGE SCALE GENOMIC DNA]</scope>
</reference>
<comment type="caution">
    <text evidence="1">The sequence shown here is derived from an EMBL/GenBank/DDBJ whole genome shotgun (WGS) entry which is preliminary data.</text>
</comment>
<keyword evidence="2" id="KW-1185">Reference proteome</keyword>
<proteinExistence type="predicted"/>
<evidence type="ECO:0000313" key="1">
    <source>
        <dbReference type="EMBL" id="GIY09258.1"/>
    </source>
</evidence>
<feature type="non-terminal residue" evidence="1">
    <location>
        <position position="1"/>
    </location>
</feature>
<evidence type="ECO:0000313" key="2">
    <source>
        <dbReference type="Proteomes" id="UP001054945"/>
    </source>
</evidence>
<gene>
    <name evidence="1" type="ORF">CEXT_630321</name>
</gene>
<organism evidence="1 2">
    <name type="scientific">Caerostris extrusa</name>
    <name type="common">Bark spider</name>
    <name type="synonym">Caerostris bankana</name>
    <dbReference type="NCBI Taxonomy" id="172846"/>
    <lineage>
        <taxon>Eukaryota</taxon>
        <taxon>Metazoa</taxon>
        <taxon>Ecdysozoa</taxon>
        <taxon>Arthropoda</taxon>
        <taxon>Chelicerata</taxon>
        <taxon>Arachnida</taxon>
        <taxon>Araneae</taxon>
        <taxon>Araneomorphae</taxon>
        <taxon>Entelegynae</taxon>
        <taxon>Araneoidea</taxon>
        <taxon>Araneidae</taxon>
        <taxon>Caerostris</taxon>
    </lineage>
</organism>